<accession>A0A397PA12</accession>
<comment type="subcellular location">
    <subcellularLocation>
        <location evidence="1">Cell membrane</location>
        <topology evidence="1">Multi-pass membrane protein</topology>
    </subcellularLocation>
</comment>
<dbReference type="AlphaFoldDB" id="A0A397PA12"/>
<evidence type="ECO:0000256" key="7">
    <source>
        <dbReference type="ARBA" id="ARBA00023136"/>
    </source>
</evidence>
<dbReference type="EMBL" id="QXDC01000002">
    <property type="protein sequence ID" value="RIA45768.1"/>
    <property type="molecule type" value="Genomic_DNA"/>
</dbReference>
<keyword evidence="2" id="KW-1003">Cell membrane</keyword>
<evidence type="ECO:0000256" key="3">
    <source>
        <dbReference type="ARBA" id="ARBA00022676"/>
    </source>
</evidence>
<feature type="transmembrane region" description="Helical" evidence="8">
    <location>
        <begin position="73"/>
        <end position="98"/>
    </location>
</feature>
<evidence type="ECO:0000256" key="1">
    <source>
        <dbReference type="ARBA" id="ARBA00004651"/>
    </source>
</evidence>
<keyword evidence="5 8" id="KW-0812">Transmembrane</keyword>
<feature type="transmembrane region" description="Helical" evidence="8">
    <location>
        <begin position="330"/>
        <end position="350"/>
    </location>
</feature>
<protein>
    <recommendedName>
        <fullName evidence="11">4-amino-4-deoxy-L-arabinose transferase-like glycosyltransferase</fullName>
    </recommendedName>
</protein>
<gene>
    <name evidence="9" type="ORF">DFR49_0293</name>
</gene>
<organism evidence="9 10">
    <name type="scientific">Hephaestia caeni</name>
    <dbReference type="NCBI Taxonomy" id="645617"/>
    <lineage>
        <taxon>Bacteria</taxon>
        <taxon>Pseudomonadati</taxon>
        <taxon>Pseudomonadota</taxon>
        <taxon>Alphaproteobacteria</taxon>
        <taxon>Sphingomonadales</taxon>
        <taxon>Sphingomonadaceae</taxon>
        <taxon>Hephaestia</taxon>
    </lineage>
</organism>
<dbReference type="GO" id="GO:0009103">
    <property type="term" value="P:lipopolysaccharide biosynthetic process"/>
    <property type="evidence" value="ECO:0007669"/>
    <property type="project" value="UniProtKB-ARBA"/>
</dbReference>
<feature type="transmembrane region" description="Helical" evidence="8">
    <location>
        <begin position="12"/>
        <end position="31"/>
    </location>
</feature>
<keyword evidence="10" id="KW-1185">Reference proteome</keyword>
<evidence type="ECO:0008006" key="11">
    <source>
        <dbReference type="Google" id="ProtNLM"/>
    </source>
</evidence>
<evidence type="ECO:0000313" key="10">
    <source>
        <dbReference type="Proteomes" id="UP000266568"/>
    </source>
</evidence>
<keyword evidence="3" id="KW-0328">Glycosyltransferase</keyword>
<dbReference type="RefSeq" id="WP_211325789.1">
    <property type="nucleotide sequence ID" value="NZ_QXDC01000002.1"/>
</dbReference>
<feature type="transmembrane region" description="Helical" evidence="8">
    <location>
        <begin position="198"/>
        <end position="223"/>
    </location>
</feature>
<evidence type="ECO:0000256" key="6">
    <source>
        <dbReference type="ARBA" id="ARBA00022989"/>
    </source>
</evidence>
<dbReference type="GO" id="GO:0005886">
    <property type="term" value="C:plasma membrane"/>
    <property type="evidence" value="ECO:0007669"/>
    <property type="project" value="UniProtKB-SubCell"/>
</dbReference>
<name>A0A397PA12_9SPHN</name>
<keyword evidence="6 8" id="KW-1133">Transmembrane helix</keyword>
<reference evidence="9 10" key="1">
    <citation type="submission" date="2018-08" db="EMBL/GenBank/DDBJ databases">
        <title>Genomic Encyclopedia of Type Strains, Phase IV (KMG-IV): sequencing the most valuable type-strain genomes for metagenomic binning, comparative biology and taxonomic classification.</title>
        <authorList>
            <person name="Goeker M."/>
        </authorList>
    </citation>
    <scope>NUCLEOTIDE SEQUENCE [LARGE SCALE GENOMIC DNA]</scope>
    <source>
        <strain evidence="9 10">DSM 25527</strain>
    </source>
</reference>
<evidence type="ECO:0000256" key="2">
    <source>
        <dbReference type="ARBA" id="ARBA00022475"/>
    </source>
</evidence>
<keyword evidence="7 8" id="KW-0472">Membrane</keyword>
<evidence type="ECO:0000256" key="8">
    <source>
        <dbReference type="SAM" id="Phobius"/>
    </source>
</evidence>
<feature type="transmembrane region" description="Helical" evidence="8">
    <location>
        <begin position="110"/>
        <end position="130"/>
    </location>
</feature>
<evidence type="ECO:0000313" key="9">
    <source>
        <dbReference type="EMBL" id="RIA45768.1"/>
    </source>
</evidence>
<dbReference type="PANTHER" id="PTHR33908">
    <property type="entry name" value="MANNOSYLTRANSFERASE YKCB-RELATED"/>
    <property type="match status" value="1"/>
</dbReference>
<comment type="caution">
    <text evidence="9">The sequence shown here is derived from an EMBL/GenBank/DDBJ whole genome shotgun (WGS) entry which is preliminary data.</text>
</comment>
<feature type="transmembrane region" description="Helical" evidence="8">
    <location>
        <begin position="254"/>
        <end position="274"/>
    </location>
</feature>
<dbReference type="GO" id="GO:0016763">
    <property type="term" value="F:pentosyltransferase activity"/>
    <property type="evidence" value="ECO:0007669"/>
    <property type="project" value="TreeGrafter"/>
</dbReference>
<evidence type="ECO:0000256" key="5">
    <source>
        <dbReference type="ARBA" id="ARBA00022692"/>
    </source>
</evidence>
<dbReference type="PANTHER" id="PTHR33908:SF11">
    <property type="entry name" value="MEMBRANE PROTEIN"/>
    <property type="match status" value="1"/>
</dbReference>
<feature type="transmembrane region" description="Helical" evidence="8">
    <location>
        <begin position="157"/>
        <end position="177"/>
    </location>
</feature>
<dbReference type="Proteomes" id="UP000266568">
    <property type="component" value="Unassembled WGS sequence"/>
</dbReference>
<dbReference type="InterPro" id="IPR050297">
    <property type="entry name" value="LipidA_mod_glycosyltrf_83"/>
</dbReference>
<keyword evidence="4" id="KW-0808">Transferase</keyword>
<sequence>MNGPVLWRHLRRPAVWVLIGVALVLMGFALIRPLDHDESQYVAATLLARHGVIYRDFAYLQTPLQPLLFAPLVGAWAFVELRLLNALLGAGCIAFVYAASRRGGAGRREALLAAGLLGCCDSFLFGAAVARNDMLPACLFAAALWLMVKRTEGCGSAGHAAAIGLLLSAATAAKLSYALPALAYGGLALADRRYRPGWLLLGAMPPALLVATSWAGAPAAFAFDVLRFPTAAPEQFYAIHAAGKLGIPGRALDILKFLALGPALLASMIVLTDFRRRNRLAVMLDVMIVAGLIAAILPAPTWRQYLLVMIVPLFVRLSLTPALQRPAKGLRIAAAVFVVAGLVPSTIALVEAVRTRPPVFAAIAYGRALRSTMDRLHVAGPVATLSPQMIAPAGRPIDPRFATGPFFFRSDGLLSPDDERRFVLVSRANAAAQLSRRPPAAIVTGGEASWTSGDDRLDATLAAVARRQGWTAVAVPATPFTLFLPPSRGQALFQRSRKQL</sequence>
<evidence type="ECO:0000256" key="4">
    <source>
        <dbReference type="ARBA" id="ARBA00022679"/>
    </source>
</evidence>
<proteinExistence type="predicted"/>
<feature type="transmembrane region" description="Helical" evidence="8">
    <location>
        <begin position="281"/>
        <end position="299"/>
    </location>
</feature>